<dbReference type="PANTHER" id="PTHR46558">
    <property type="entry name" value="TRACRIPTIONAL REGULATORY PROTEIN-RELATED-RELATED"/>
    <property type="match status" value="1"/>
</dbReference>
<dbReference type="InterPro" id="IPR010982">
    <property type="entry name" value="Lambda_DNA-bd_dom_sf"/>
</dbReference>
<dbReference type="PROSITE" id="PS50943">
    <property type="entry name" value="HTH_CROC1"/>
    <property type="match status" value="1"/>
</dbReference>
<evidence type="ECO:0000256" key="1">
    <source>
        <dbReference type="ARBA" id="ARBA00023125"/>
    </source>
</evidence>
<accession>W0FKQ2</accession>
<reference evidence="3" key="1">
    <citation type="journal article" date="2013" name="PLoS ONE">
        <title>Metagenomic insights into the carbohydrate-active enzymes carried by the microorganisms adhering to solid digesta in the rumen of cows.</title>
        <authorList>
            <person name="Wang L."/>
            <person name="Hatem A."/>
            <person name="Catalyurek U.V."/>
            <person name="Morrison M."/>
            <person name="Yu Z."/>
        </authorList>
    </citation>
    <scope>NUCLEOTIDE SEQUENCE</scope>
</reference>
<sequence>MPEEIKDTHRPLIRKIRQLRHDAGLLQKEVAEEIGVSRQTYQQYESGKEWIPEERIRSLAELYNVSIEYLLND</sequence>
<name>W0FKQ2_9BACT</name>
<keyword evidence="1" id="KW-0238">DNA-binding</keyword>
<dbReference type="EMBL" id="KC246783">
    <property type="protein sequence ID" value="AHF24034.1"/>
    <property type="molecule type" value="Genomic_DNA"/>
</dbReference>
<dbReference type="Gene3D" id="1.10.260.40">
    <property type="entry name" value="lambda repressor-like DNA-binding domains"/>
    <property type="match status" value="1"/>
</dbReference>
<feature type="domain" description="HTH cro/C1-type" evidence="2">
    <location>
        <begin position="16"/>
        <end position="70"/>
    </location>
</feature>
<dbReference type="PANTHER" id="PTHR46558:SF13">
    <property type="entry name" value="HTH-TYPE TRANSCRIPTIONAL REGULATOR IMMR"/>
    <property type="match status" value="1"/>
</dbReference>
<evidence type="ECO:0000259" key="2">
    <source>
        <dbReference type="PROSITE" id="PS50943"/>
    </source>
</evidence>
<dbReference type="CDD" id="cd00093">
    <property type="entry name" value="HTH_XRE"/>
    <property type="match status" value="1"/>
</dbReference>
<dbReference type="AlphaFoldDB" id="W0FKQ2"/>
<protein>
    <submittedName>
        <fullName evidence="3">XRE family transcriptional regulator</fullName>
    </submittedName>
</protein>
<proteinExistence type="predicted"/>
<dbReference type="GO" id="GO:0003677">
    <property type="term" value="F:DNA binding"/>
    <property type="evidence" value="ECO:0007669"/>
    <property type="project" value="UniProtKB-KW"/>
</dbReference>
<organism evidence="3">
    <name type="scientific">uncultured bacterium Contig643</name>
    <dbReference type="NCBI Taxonomy" id="1393602"/>
    <lineage>
        <taxon>Bacteria</taxon>
        <taxon>environmental samples</taxon>
    </lineage>
</organism>
<evidence type="ECO:0000313" key="3">
    <source>
        <dbReference type="EMBL" id="AHF24034.1"/>
    </source>
</evidence>
<dbReference type="InterPro" id="IPR001387">
    <property type="entry name" value="Cro/C1-type_HTH"/>
</dbReference>
<dbReference type="Pfam" id="PF01381">
    <property type="entry name" value="HTH_3"/>
    <property type="match status" value="1"/>
</dbReference>
<dbReference type="SMART" id="SM00530">
    <property type="entry name" value="HTH_XRE"/>
    <property type="match status" value="1"/>
</dbReference>
<dbReference type="SUPFAM" id="SSF47413">
    <property type="entry name" value="lambda repressor-like DNA-binding domains"/>
    <property type="match status" value="1"/>
</dbReference>